<protein>
    <submittedName>
        <fullName evidence="2">Uncharacterized protein</fullName>
    </submittedName>
</protein>
<feature type="transmembrane region" description="Helical" evidence="1">
    <location>
        <begin position="12"/>
        <end position="32"/>
    </location>
</feature>
<keyword evidence="1" id="KW-1133">Transmembrane helix</keyword>
<keyword evidence="1" id="KW-0472">Membrane</keyword>
<dbReference type="Proteomes" id="UP000179588">
    <property type="component" value="Unassembled WGS sequence"/>
</dbReference>
<feature type="transmembrane region" description="Helical" evidence="1">
    <location>
        <begin position="85"/>
        <end position="103"/>
    </location>
</feature>
<reference evidence="2 3" key="1">
    <citation type="submission" date="2016-03" db="EMBL/GenBank/DDBJ databases">
        <title>Genome sequence of Providencia stuartii strain, isolated from the salivary glands of larval Lucilia sericata.</title>
        <authorList>
            <person name="Yuan Y."/>
            <person name="Zhang Y."/>
            <person name="Fu S."/>
            <person name="Crippen T.L."/>
            <person name="Visi D."/>
            <person name="Benbow M.E."/>
            <person name="Allen M."/>
            <person name="Tomberlin J.K."/>
            <person name="Sze S.-H."/>
            <person name="Tarone A.M."/>
        </authorList>
    </citation>
    <scope>NUCLEOTIDE SEQUENCE [LARGE SCALE GENOMIC DNA]</scope>
    <source>
        <strain evidence="2 3">Crippen</strain>
    </source>
</reference>
<proteinExistence type="predicted"/>
<evidence type="ECO:0000256" key="1">
    <source>
        <dbReference type="SAM" id="Phobius"/>
    </source>
</evidence>
<organism evidence="2 3">
    <name type="scientific">Providencia stuartii</name>
    <dbReference type="NCBI Taxonomy" id="588"/>
    <lineage>
        <taxon>Bacteria</taxon>
        <taxon>Pseudomonadati</taxon>
        <taxon>Pseudomonadota</taxon>
        <taxon>Gammaproteobacteria</taxon>
        <taxon>Enterobacterales</taxon>
        <taxon>Morganellaceae</taxon>
        <taxon>Providencia</taxon>
    </lineage>
</organism>
<evidence type="ECO:0000313" key="3">
    <source>
        <dbReference type="Proteomes" id="UP000179588"/>
    </source>
</evidence>
<accession>A0A1S1HP37</accession>
<comment type="caution">
    <text evidence="2">The sequence shown here is derived from an EMBL/GenBank/DDBJ whole genome shotgun (WGS) entry which is preliminary data.</text>
</comment>
<name>A0A1S1HP37_PROST</name>
<dbReference type="AlphaFoldDB" id="A0A1S1HP37"/>
<keyword evidence="3" id="KW-1185">Reference proteome</keyword>
<feature type="transmembrane region" description="Helical" evidence="1">
    <location>
        <begin position="44"/>
        <end position="65"/>
    </location>
</feature>
<gene>
    <name evidence="2" type="ORF">A3Q29_20770</name>
</gene>
<keyword evidence="1" id="KW-0812">Transmembrane</keyword>
<sequence>MKKINVFNPYPFGWCELISFYVLSAILLFVVYKLNNFLANRGGYLNEVIGVCLSLSLGMIYFIIFAAGDDFFIGRLFIEYGNESFIRYSGLFFSFLCLAFFPIKRKK</sequence>
<dbReference type="EMBL" id="LVIE01000178">
    <property type="protein sequence ID" value="OHT23602.1"/>
    <property type="molecule type" value="Genomic_DNA"/>
</dbReference>
<evidence type="ECO:0000313" key="2">
    <source>
        <dbReference type="EMBL" id="OHT23602.1"/>
    </source>
</evidence>